<sequence length="143" mass="17019">MGFQYHSTPKKARVQGTIAYLQANRIPHFKIDVFRFHGMSKASGWRALQQLDEEDGRTYHSVYPDRRGRRKKIIPEILAQIERFIDTARLDIDVYADTVRRVVKDLNLRIYLVYEKKYISPQLRERRADYTCIILKQYPDLAD</sequence>
<protein>
    <submittedName>
        <fullName evidence="1">Uncharacterized protein</fullName>
    </submittedName>
</protein>
<reference evidence="2" key="1">
    <citation type="journal article" date="2023" name="Mol. Phylogenet. Evol.">
        <title>Genome-scale phylogeny and comparative genomics of the fungal order Sordariales.</title>
        <authorList>
            <person name="Hensen N."/>
            <person name="Bonometti L."/>
            <person name="Westerberg I."/>
            <person name="Brannstrom I.O."/>
            <person name="Guillou S."/>
            <person name="Cros-Aarteil S."/>
            <person name="Calhoun S."/>
            <person name="Haridas S."/>
            <person name="Kuo A."/>
            <person name="Mondo S."/>
            <person name="Pangilinan J."/>
            <person name="Riley R."/>
            <person name="LaButti K."/>
            <person name="Andreopoulos B."/>
            <person name="Lipzen A."/>
            <person name="Chen C."/>
            <person name="Yan M."/>
            <person name="Daum C."/>
            <person name="Ng V."/>
            <person name="Clum A."/>
            <person name="Steindorff A."/>
            <person name="Ohm R.A."/>
            <person name="Martin F."/>
            <person name="Silar P."/>
            <person name="Natvig D.O."/>
            <person name="Lalanne C."/>
            <person name="Gautier V."/>
            <person name="Ament-Velasquez S.L."/>
            <person name="Kruys A."/>
            <person name="Hutchinson M.I."/>
            <person name="Powell A.J."/>
            <person name="Barry K."/>
            <person name="Miller A.N."/>
            <person name="Grigoriev I.V."/>
            <person name="Debuchy R."/>
            <person name="Gladieux P."/>
            <person name="Hiltunen Thoren M."/>
            <person name="Johannesson H."/>
        </authorList>
    </citation>
    <scope>NUCLEOTIDE SEQUENCE [LARGE SCALE GENOMIC DNA]</scope>
    <source>
        <strain evidence="2">CBS 284.82</strain>
    </source>
</reference>
<name>A0AAN6PDE8_9PEZI</name>
<dbReference type="Proteomes" id="UP001303115">
    <property type="component" value="Unassembled WGS sequence"/>
</dbReference>
<dbReference type="EMBL" id="MU854443">
    <property type="protein sequence ID" value="KAK4035435.1"/>
    <property type="molecule type" value="Genomic_DNA"/>
</dbReference>
<comment type="caution">
    <text evidence="1">The sequence shown here is derived from an EMBL/GenBank/DDBJ whole genome shotgun (WGS) entry which is preliminary data.</text>
</comment>
<evidence type="ECO:0000313" key="1">
    <source>
        <dbReference type="EMBL" id="KAK4035435.1"/>
    </source>
</evidence>
<proteinExistence type="predicted"/>
<keyword evidence="2" id="KW-1185">Reference proteome</keyword>
<evidence type="ECO:0000313" key="2">
    <source>
        <dbReference type="Proteomes" id="UP001303115"/>
    </source>
</evidence>
<accession>A0AAN6PDE8</accession>
<gene>
    <name evidence="1" type="ORF">C8A01DRAFT_38066</name>
</gene>
<dbReference type="AlphaFoldDB" id="A0AAN6PDE8"/>
<organism evidence="1 2">
    <name type="scientific">Parachaetomium inaequale</name>
    <dbReference type="NCBI Taxonomy" id="2588326"/>
    <lineage>
        <taxon>Eukaryota</taxon>
        <taxon>Fungi</taxon>
        <taxon>Dikarya</taxon>
        <taxon>Ascomycota</taxon>
        <taxon>Pezizomycotina</taxon>
        <taxon>Sordariomycetes</taxon>
        <taxon>Sordariomycetidae</taxon>
        <taxon>Sordariales</taxon>
        <taxon>Chaetomiaceae</taxon>
        <taxon>Parachaetomium</taxon>
    </lineage>
</organism>